<dbReference type="EMBL" id="REGN01008418">
    <property type="protein sequence ID" value="RNA03612.1"/>
    <property type="molecule type" value="Genomic_DNA"/>
</dbReference>
<sequence>MEWHRNAKDVPFGENRKRGKPVTKKKALMIQPTKLQIRDYVRNQKKLPEALVNSILSQVDVMEEIEAQEAEMEIQNEIDVENNSNENSAQSEIPKKKRGRPTGSKNKPKSIQDQPQNKRVKKDLICI</sequence>
<protein>
    <submittedName>
        <fullName evidence="2">Uncharacterized protein</fullName>
    </submittedName>
</protein>
<organism evidence="2 3">
    <name type="scientific">Brachionus plicatilis</name>
    <name type="common">Marine rotifer</name>
    <name type="synonym">Brachionus muelleri</name>
    <dbReference type="NCBI Taxonomy" id="10195"/>
    <lineage>
        <taxon>Eukaryota</taxon>
        <taxon>Metazoa</taxon>
        <taxon>Spiralia</taxon>
        <taxon>Gnathifera</taxon>
        <taxon>Rotifera</taxon>
        <taxon>Eurotatoria</taxon>
        <taxon>Monogononta</taxon>
        <taxon>Pseudotrocha</taxon>
        <taxon>Ploima</taxon>
        <taxon>Brachionidae</taxon>
        <taxon>Brachionus</taxon>
    </lineage>
</organism>
<evidence type="ECO:0000256" key="1">
    <source>
        <dbReference type="SAM" id="MobiDB-lite"/>
    </source>
</evidence>
<evidence type="ECO:0000313" key="3">
    <source>
        <dbReference type="Proteomes" id="UP000276133"/>
    </source>
</evidence>
<feature type="region of interest" description="Disordered" evidence="1">
    <location>
        <begin position="1"/>
        <end position="25"/>
    </location>
</feature>
<dbReference type="Proteomes" id="UP000276133">
    <property type="component" value="Unassembled WGS sequence"/>
</dbReference>
<comment type="caution">
    <text evidence="2">The sequence shown here is derived from an EMBL/GenBank/DDBJ whole genome shotgun (WGS) entry which is preliminary data.</text>
</comment>
<dbReference type="AlphaFoldDB" id="A0A3M7PWN8"/>
<proteinExistence type="predicted"/>
<keyword evidence="3" id="KW-1185">Reference proteome</keyword>
<name>A0A3M7PWN8_BRAPC</name>
<feature type="region of interest" description="Disordered" evidence="1">
    <location>
        <begin position="72"/>
        <end position="127"/>
    </location>
</feature>
<reference evidence="2 3" key="1">
    <citation type="journal article" date="2018" name="Sci. Rep.">
        <title>Genomic signatures of local adaptation to the degree of environmental predictability in rotifers.</title>
        <authorList>
            <person name="Franch-Gras L."/>
            <person name="Hahn C."/>
            <person name="Garcia-Roger E.M."/>
            <person name="Carmona M.J."/>
            <person name="Serra M."/>
            <person name="Gomez A."/>
        </authorList>
    </citation>
    <scope>NUCLEOTIDE SEQUENCE [LARGE SCALE GENOMIC DNA]</scope>
    <source>
        <strain evidence="2">HYR1</strain>
    </source>
</reference>
<accession>A0A3M7PWN8</accession>
<gene>
    <name evidence="2" type="ORF">BpHYR1_033054</name>
</gene>
<feature type="compositionally biased region" description="Polar residues" evidence="1">
    <location>
        <begin position="103"/>
        <end position="117"/>
    </location>
</feature>
<evidence type="ECO:0000313" key="2">
    <source>
        <dbReference type="EMBL" id="RNA03612.1"/>
    </source>
</evidence>